<reference evidence="2 3" key="1">
    <citation type="journal article" date="2023" name="G3 (Bethesda)">
        <title>A chromosome-length genome assembly and annotation of blackberry (Rubus argutus, cv. 'Hillquist').</title>
        <authorList>
            <person name="Bruna T."/>
            <person name="Aryal R."/>
            <person name="Dudchenko O."/>
            <person name="Sargent D.J."/>
            <person name="Mead D."/>
            <person name="Buti M."/>
            <person name="Cavallini A."/>
            <person name="Hytonen T."/>
            <person name="Andres J."/>
            <person name="Pham M."/>
            <person name="Weisz D."/>
            <person name="Mascagni F."/>
            <person name="Usai G."/>
            <person name="Natali L."/>
            <person name="Bassil N."/>
            <person name="Fernandez G.E."/>
            <person name="Lomsadze A."/>
            <person name="Armour M."/>
            <person name="Olukolu B."/>
            <person name="Poorten T."/>
            <person name="Britton C."/>
            <person name="Davik J."/>
            <person name="Ashrafi H."/>
            <person name="Aiden E.L."/>
            <person name="Borodovsky M."/>
            <person name="Worthington M."/>
        </authorList>
    </citation>
    <scope>NUCLEOTIDE SEQUENCE [LARGE SCALE GENOMIC DNA]</scope>
    <source>
        <strain evidence="2">PI 553951</strain>
    </source>
</reference>
<comment type="caution">
    <text evidence="2">The sequence shown here is derived from an EMBL/GenBank/DDBJ whole genome shotgun (WGS) entry which is preliminary data.</text>
</comment>
<proteinExistence type="predicted"/>
<organism evidence="2 3">
    <name type="scientific">Rubus argutus</name>
    <name type="common">Southern blackberry</name>
    <dbReference type="NCBI Taxonomy" id="59490"/>
    <lineage>
        <taxon>Eukaryota</taxon>
        <taxon>Viridiplantae</taxon>
        <taxon>Streptophyta</taxon>
        <taxon>Embryophyta</taxon>
        <taxon>Tracheophyta</taxon>
        <taxon>Spermatophyta</taxon>
        <taxon>Magnoliopsida</taxon>
        <taxon>eudicotyledons</taxon>
        <taxon>Gunneridae</taxon>
        <taxon>Pentapetalae</taxon>
        <taxon>rosids</taxon>
        <taxon>fabids</taxon>
        <taxon>Rosales</taxon>
        <taxon>Rosaceae</taxon>
        <taxon>Rosoideae</taxon>
        <taxon>Rosoideae incertae sedis</taxon>
        <taxon>Rubus</taxon>
    </lineage>
</organism>
<evidence type="ECO:0000313" key="3">
    <source>
        <dbReference type="Proteomes" id="UP001457282"/>
    </source>
</evidence>
<accession>A0AAW1YQU1</accession>
<feature type="compositionally biased region" description="Polar residues" evidence="1">
    <location>
        <begin position="1"/>
        <end position="11"/>
    </location>
</feature>
<feature type="region of interest" description="Disordered" evidence="1">
    <location>
        <begin position="108"/>
        <end position="150"/>
    </location>
</feature>
<keyword evidence="3" id="KW-1185">Reference proteome</keyword>
<dbReference type="EMBL" id="JBEDUW010000001">
    <property type="protein sequence ID" value="KAK9951111.1"/>
    <property type="molecule type" value="Genomic_DNA"/>
</dbReference>
<gene>
    <name evidence="2" type="ORF">M0R45_006571</name>
</gene>
<protein>
    <submittedName>
        <fullName evidence="2">Uncharacterized protein</fullName>
    </submittedName>
</protein>
<evidence type="ECO:0000313" key="2">
    <source>
        <dbReference type="EMBL" id="KAK9951111.1"/>
    </source>
</evidence>
<feature type="compositionally biased region" description="Basic residues" evidence="1">
    <location>
        <begin position="56"/>
        <end position="66"/>
    </location>
</feature>
<name>A0AAW1YQU1_RUBAR</name>
<evidence type="ECO:0000256" key="1">
    <source>
        <dbReference type="SAM" id="MobiDB-lite"/>
    </source>
</evidence>
<dbReference type="Proteomes" id="UP001457282">
    <property type="component" value="Unassembled WGS sequence"/>
</dbReference>
<feature type="region of interest" description="Disordered" evidence="1">
    <location>
        <begin position="1"/>
        <end position="94"/>
    </location>
</feature>
<dbReference type="AlphaFoldDB" id="A0AAW1YQU1"/>
<sequence>MPRAAQSTQQPKLPPKIRAQHRTTPAKKKEKEWKTGSNSYGLEEKNEEEMEEMKVEKKRNKRRRSCPSRESSRDTVSPLHLSSTESSITNVPNWSPAWITGHHCHYRFHSPGSTSSPLHGLMPSAPTSSVKPEHRWLPSPRRPCLHSLPP</sequence>
<feature type="compositionally biased region" description="Polar residues" evidence="1">
    <location>
        <begin position="80"/>
        <end position="93"/>
    </location>
</feature>